<keyword evidence="3" id="KW-0804">Transcription</keyword>
<dbReference type="RefSeq" id="WP_024841683.1">
    <property type="nucleotide sequence ID" value="NZ_JAAFAN010000063.1"/>
</dbReference>
<gene>
    <name evidence="6" type="ORF">GJV82_06715</name>
    <name evidence="7" type="ORF">GYH36_15595</name>
</gene>
<comment type="caution">
    <text evidence="6">The sequence shown here is derived from an EMBL/GenBank/DDBJ whole genome shotgun (WGS) entry which is preliminary data.</text>
</comment>
<feature type="domain" description="HTH arsR-type" evidence="5">
    <location>
        <begin position="1"/>
        <end position="87"/>
    </location>
</feature>
<dbReference type="Gene3D" id="1.10.10.10">
    <property type="entry name" value="Winged helix-like DNA-binding domain superfamily/Winged helix DNA-binding domain"/>
    <property type="match status" value="1"/>
</dbReference>
<dbReference type="SMART" id="SM00418">
    <property type="entry name" value="HTH_ARSR"/>
    <property type="match status" value="1"/>
</dbReference>
<name>A0A6N7ZGQ3_9MICO</name>
<sequence length="121" mass="13227">MDVFEVVADDVRRDLLLALRRGALTAGELARTRSDVSRPAVSRHLRVLREAGVVQSVVDGRRRVYSLRPDALAPLATFLAALTPPAPPVPARALDGLDLEVRRTTRERRTAHGAAQQEESA</sequence>
<feature type="compositionally biased region" description="Basic and acidic residues" evidence="4">
    <location>
        <begin position="99"/>
        <end position="110"/>
    </location>
</feature>
<evidence type="ECO:0000313" key="6">
    <source>
        <dbReference type="EMBL" id="MTG88637.1"/>
    </source>
</evidence>
<dbReference type="InterPro" id="IPR011991">
    <property type="entry name" value="ArsR-like_HTH"/>
</dbReference>
<dbReference type="NCBIfam" id="NF033788">
    <property type="entry name" value="HTH_metalloreg"/>
    <property type="match status" value="1"/>
</dbReference>
<dbReference type="Proteomes" id="UP000471672">
    <property type="component" value="Unassembled WGS sequence"/>
</dbReference>
<feature type="region of interest" description="Disordered" evidence="4">
    <location>
        <begin position="91"/>
        <end position="121"/>
    </location>
</feature>
<evidence type="ECO:0000259" key="5">
    <source>
        <dbReference type="PROSITE" id="PS50987"/>
    </source>
</evidence>
<keyword evidence="1" id="KW-0805">Transcription regulation</keyword>
<accession>A0A6N7ZGQ3</accession>
<dbReference type="PROSITE" id="PS50987">
    <property type="entry name" value="HTH_ARSR_2"/>
    <property type="match status" value="1"/>
</dbReference>
<evidence type="ECO:0000256" key="4">
    <source>
        <dbReference type="SAM" id="MobiDB-lite"/>
    </source>
</evidence>
<dbReference type="SUPFAM" id="SSF46785">
    <property type="entry name" value="Winged helix' DNA-binding domain"/>
    <property type="match status" value="1"/>
</dbReference>
<dbReference type="GO" id="GO:0003700">
    <property type="term" value="F:DNA-binding transcription factor activity"/>
    <property type="evidence" value="ECO:0007669"/>
    <property type="project" value="InterPro"/>
</dbReference>
<protein>
    <submittedName>
        <fullName evidence="7">Helix-turn-helix transcriptional regulator</fullName>
    </submittedName>
    <submittedName>
        <fullName evidence="6">Metalloregulator ArsR/SmtB family transcription factor</fullName>
    </submittedName>
</protein>
<evidence type="ECO:0000313" key="9">
    <source>
        <dbReference type="Proteomes" id="UP000471672"/>
    </source>
</evidence>
<dbReference type="InterPro" id="IPR001845">
    <property type="entry name" value="HTH_ArsR_DNA-bd_dom"/>
</dbReference>
<dbReference type="GO" id="GO:0003677">
    <property type="term" value="F:DNA binding"/>
    <property type="evidence" value="ECO:0007669"/>
    <property type="project" value="UniProtKB-KW"/>
</dbReference>
<evidence type="ECO:0000256" key="3">
    <source>
        <dbReference type="ARBA" id="ARBA00023163"/>
    </source>
</evidence>
<evidence type="ECO:0000256" key="2">
    <source>
        <dbReference type="ARBA" id="ARBA00023125"/>
    </source>
</evidence>
<reference evidence="7 9" key="3">
    <citation type="journal article" date="2021" name="Arch. Microbiol.">
        <title>Cellulosimicrobium fucosivorans sp. nov., isolated from San Elijo Lagoon, contains a fucose metabolic pathway linked to carotenoid production.</title>
        <authorList>
            <person name="Aviles F.A."/>
            <person name="Kyndt J.A."/>
        </authorList>
    </citation>
    <scope>NUCLEOTIDE SEQUENCE [LARGE SCALE GENOMIC DNA]</scope>
    <source>
        <strain evidence="7 9">SE3</strain>
    </source>
</reference>
<organism evidence="6 8">
    <name type="scientific">Cellulosimicrobium composti</name>
    <dbReference type="NCBI Taxonomy" id="2672572"/>
    <lineage>
        <taxon>Bacteria</taxon>
        <taxon>Bacillati</taxon>
        <taxon>Actinomycetota</taxon>
        <taxon>Actinomycetes</taxon>
        <taxon>Micrococcales</taxon>
        <taxon>Promicromonosporaceae</taxon>
        <taxon>Cellulosimicrobium</taxon>
    </lineage>
</organism>
<dbReference type="Pfam" id="PF12840">
    <property type="entry name" value="HTH_20"/>
    <property type="match status" value="1"/>
</dbReference>
<dbReference type="PANTHER" id="PTHR33154">
    <property type="entry name" value="TRANSCRIPTIONAL REGULATOR, ARSR FAMILY"/>
    <property type="match status" value="1"/>
</dbReference>
<evidence type="ECO:0000313" key="8">
    <source>
        <dbReference type="Proteomes" id="UP000440668"/>
    </source>
</evidence>
<proteinExistence type="predicted"/>
<dbReference type="EMBL" id="JAAFAN010000063">
    <property type="protein sequence ID" value="NDO90866.1"/>
    <property type="molecule type" value="Genomic_DNA"/>
</dbReference>
<keyword evidence="9" id="KW-1185">Reference proteome</keyword>
<dbReference type="AlphaFoldDB" id="A0A6N7ZGQ3"/>
<keyword evidence="2" id="KW-0238">DNA-binding</keyword>
<dbReference type="InterPro" id="IPR051081">
    <property type="entry name" value="HTH_MetalResp_TranReg"/>
</dbReference>
<dbReference type="CDD" id="cd00090">
    <property type="entry name" value="HTH_ARSR"/>
    <property type="match status" value="1"/>
</dbReference>
<reference evidence="6 8" key="1">
    <citation type="submission" date="2019-11" db="EMBL/GenBank/DDBJ databases">
        <title>Cellulosimicrobium composti sp. nov. isolated from a compost.</title>
        <authorList>
            <person name="Yang Y."/>
        </authorList>
    </citation>
    <scope>NUCLEOTIDE SEQUENCE [LARGE SCALE GENOMIC DNA]</scope>
    <source>
        <strain evidence="6 8">BIT-GX5</strain>
    </source>
</reference>
<evidence type="ECO:0000313" key="7">
    <source>
        <dbReference type="EMBL" id="NDO90866.1"/>
    </source>
</evidence>
<dbReference type="EMBL" id="WMKA01000011">
    <property type="protein sequence ID" value="MTG88637.1"/>
    <property type="molecule type" value="Genomic_DNA"/>
</dbReference>
<reference evidence="7" key="2">
    <citation type="submission" date="2020-01" db="EMBL/GenBank/DDBJ databases">
        <authorList>
            <person name="Aviles F."/>
            <person name="Meyer T.E."/>
            <person name="Kyndt J.A."/>
        </authorList>
    </citation>
    <scope>NUCLEOTIDE SEQUENCE</scope>
    <source>
        <strain evidence="7">SE3</strain>
    </source>
</reference>
<dbReference type="PANTHER" id="PTHR33154:SF33">
    <property type="entry name" value="TRANSCRIPTIONAL REPRESSOR SDPR"/>
    <property type="match status" value="1"/>
</dbReference>
<evidence type="ECO:0000256" key="1">
    <source>
        <dbReference type="ARBA" id="ARBA00023015"/>
    </source>
</evidence>
<dbReference type="PRINTS" id="PR00778">
    <property type="entry name" value="HTHARSR"/>
</dbReference>
<dbReference type="InterPro" id="IPR036390">
    <property type="entry name" value="WH_DNA-bd_sf"/>
</dbReference>
<dbReference type="InterPro" id="IPR036388">
    <property type="entry name" value="WH-like_DNA-bd_sf"/>
</dbReference>
<dbReference type="Proteomes" id="UP000440668">
    <property type="component" value="Unassembled WGS sequence"/>
</dbReference>